<sequence length="240" mass="27792">MKRYCFALLVFGLLSVASGLSQSIPAEEVLKKAIAFHDPNNHWESLKATFKVVMETPNRPERTSVISVDFPKQEFNLNVSQGDDTYSYQIKNSSCEIALNGSKEFTQKEAKELKLDCERGRFMKDYYTYLYGLPMKLNDPGTNLDPKTEKKTFKGKDYIVLKVTYDAEIGKDTWYFYFDPTTYAMEVYQFYHDESKNDGEYIILKGLEKIEGIKMPKTRAWYMNKDDKYLGTDTLYKAAG</sequence>
<gene>
    <name evidence="2" type="ORF">GVT53_18350</name>
</gene>
<organism evidence="2 3">
    <name type="scientific">Flagellimonas oceani</name>
    <dbReference type="NCBI Taxonomy" id="2698672"/>
    <lineage>
        <taxon>Bacteria</taxon>
        <taxon>Pseudomonadati</taxon>
        <taxon>Bacteroidota</taxon>
        <taxon>Flavobacteriia</taxon>
        <taxon>Flavobacteriales</taxon>
        <taxon>Flavobacteriaceae</taxon>
        <taxon>Flagellimonas</taxon>
    </lineage>
</organism>
<evidence type="ECO:0000256" key="1">
    <source>
        <dbReference type="SAM" id="SignalP"/>
    </source>
</evidence>
<protein>
    <recommendedName>
        <fullName evidence="4">Outer membrane lipoprotein-sorting protein</fullName>
    </recommendedName>
</protein>
<dbReference type="EMBL" id="CP049616">
    <property type="protein sequence ID" value="QII46560.1"/>
    <property type="molecule type" value="Genomic_DNA"/>
</dbReference>
<dbReference type="Pfam" id="PF20113">
    <property type="entry name" value="DUF6503"/>
    <property type="match status" value="1"/>
</dbReference>
<dbReference type="AlphaFoldDB" id="A0A6G7J792"/>
<reference evidence="2 3" key="1">
    <citation type="submission" date="2020-02" db="EMBL/GenBank/DDBJ databases">
        <title>Complete genome of Muricauda sp. 501str8.</title>
        <authorList>
            <person name="Dong B."/>
            <person name="Zhu S."/>
            <person name="Yang J."/>
            <person name="Chen J."/>
        </authorList>
    </citation>
    <scope>NUCLEOTIDE SEQUENCE [LARGE SCALE GENOMIC DNA]</scope>
    <source>
        <strain evidence="2 3">501str8</strain>
    </source>
</reference>
<feature type="signal peptide" evidence="1">
    <location>
        <begin position="1"/>
        <end position="23"/>
    </location>
</feature>
<evidence type="ECO:0008006" key="4">
    <source>
        <dbReference type="Google" id="ProtNLM"/>
    </source>
</evidence>
<evidence type="ECO:0000313" key="3">
    <source>
        <dbReference type="Proteomes" id="UP000502928"/>
    </source>
</evidence>
<dbReference type="KEGG" id="mut:GVT53_18350"/>
<dbReference type="RefSeq" id="WP_166249932.1">
    <property type="nucleotide sequence ID" value="NZ_CP049616.1"/>
</dbReference>
<dbReference type="InterPro" id="IPR045444">
    <property type="entry name" value="DUF6503"/>
</dbReference>
<name>A0A6G7J792_9FLAO</name>
<evidence type="ECO:0000313" key="2">
    <source>
        <dbReference type="EMBL" id="QII46560.1"/>
    </source>
</evidence>
<proteinExistence type="predicted"/>
<keyword evidence="3" id="KW-1185">Reference proteome</keyword>
<feature type="chain" id="PRO_5026181839" description="Outer membrane lipoprotein-sorting protein" evidence="1">
    <location>
        <begin position="24"/>
        <end position="240"/>
    </location>
</feature>
<accession>A0A6G7J792</accession>
<dbReference type="Proteomes" id="UP000502928">
    <property type="component" value="Chromosome"/>
</dbReference>
<keyword evidence="1" id="KW-0732">Signal</keyword>